<dbReference type="PROSITE" id="PS51257">
    <property type="entry name" value="PROKAR_LIPOPROTEIN"/>
    <property type="match status" value="1"/>
</dbReference>
<name>A0A8X6Y824_9ARAC</name>
<proteinExistence type="predicted"/>
<dbReference type="EMBL" id="BMAV01015967">
    <property type="protein sequence ID" value="GFY66316.1"/>
    <property type="molecule type" value="Genomic_DNA"/>
</dbReference>
<reference evidence="2" key="1">
    <citation type="submission" date="2020-08" db="EMBL/GenBank/DDBJ databases">
        <title>Multicomponent nature underlies the extraordinary mechanical properties of spider dragline silk.</title>
        <authorList>
            <person name="Kono N."/>
            <person name="Nakamura H."/>
            <person name="Mori M."/>
            <person name="Yoshida Y."/>
            <person name="Ohtoshi R."/>
            <person name="Malay A.D."/>
            <person name="Moran D.A.P."/>
            <person name="Tomita M."/>
            <person name="Numata K."/>
            <person name="Arakawa K."/>
        </authorList>
    </citation>
    <scope>NUCLEOTIDE SEQUENCE</scope>
</reference>
<evidence type="ECO:0000313" key="3">
    <source>
        <dbReference type="Proteomes" id="UP000886998"/>
    </source>
</evidence>
<feature type="compositionally biased region" description="Basic and acidic residues" evidence="1">
    <location>
        <begin position="85"/>
        <end position="101"/>
    </location>
</feature>
<dbReference type="AlphaFoldDB" id="A0A8X6Y824"/>
<comment type="caution">
    <text evidence="2">The sequence shown here is derived from an EMBL/GenBank/DDBJ whole genome shotgun (WGS) entry which is preliminary data.</text>
</comment>
<protein>
    <submittedName>
        <fullName evidence="2">Peptidase M20 domain-containing protein 2</fullName>
    </submittedName>
</protein>
<gene>
    <name evidence="2" type="primary">NCL1_54827</name>
    <name evidence="2" type="ORF">TNIN_221451</name>
</gene>
<sequence length="108" mass="11583">MYARSSTISDLEDLVSRITDCVTSGASAAGCTAKIQVDWKHCFENMGDLYDSYAQRLGLQPPQGLHRCLWRPQSSGPHPAGGEGPGHDRSSADAVPEHSEESQGAIRA</sequence>
<accession>A0A8X6Y824</accession>
<keyword evidence="3" id="KW-1185">Reference proteome</keyword>
<organism evidence="2 3">
    <name type="scientific">Trichonephila inaurata madagascariensis</name>
    <dbReference type="NCBI Taxonomy" id="2747483"/>
    <lineage>
        <taxon>Eukaryota</taxon>
        <taxon>Metazoa</taxon>
        <taxon>Ecdysozoa</taxon>
        <taxon>Arthropoda</taxon>
        <taxon>Chelicerata</taxon>
        <taxon>Arachnida</taxon>
        <taxon>Araneae</taxon>
        <taxon>Araneomorphae</taxon>
        <taxon>Entelegynae</taxon>
        <taxon>Araneoidea</taxon>
        <taxon>Nephilidae</taxon>
        <taxon>Trichonephila</taxon>
        <taxon>Trichonephila inaurata</taxon>
    </lineage>
</organism>
<evidence type="ECO:0000256" key="1">
    <source>
        <dbReference type="SAM" id="MobiDB-lite"/>
    </source>
</evidence>
<evidence type="ECO:0000313" key="2">
    <source>
        <dbReference type="EMBL" id="GFY66316.1"/>
    </source>
</evidence>
<feature type="region of interest" description="Disordered" evidence="1">
    <location>
        <begin position="68"/>
        <end position="108"/>
    </location>
</feature>
<dbReference type="Proteomes" id="UP000886998">
    <property type="component" value="Unassembled WGS sequence"/>
</dbReference>